<reference evidence="2" key="1">
    <citation type="submission" date="2001-06" db="EMBL/GenBank/DDBJ databases">
        <title>Oryza sativa nipponbare(GA3) genomic DNA, chromosome 7, BAC clone:OJ1562_B11.</title>
        <authorList>
            <person name="Sasaki T."/>
            <person name="Matsumoto T."/>
            <person name="Yamamoto K."/>
        </authorList>
    </citation>
    <scope>NUCLEOTIDE SEQUENCE</scope>
</reference>
<name>Q6ZL05_ORYSJ</name>
<dbReference type="EMBL" id="AP003845">
    <property type="protein sequence ID" value="BAC83166.1"/>
    <property type="molecule type" value="Genomic_DNA"/>
</dbReference>
<protein>
    <submittedName>
        <fullName evidence="1">Uncharacterized protein</fullName>
    </submittedName>
</protein>
<reference evidence="1" key="2">
    <citation type="submission" date="2001-07" db="EMBL/GenBank/DDBJ databases">
        <title>Oryza sativa nipponbare(GA3) genomic DNA, chromosome 7, BAC clone:OJ1699_E05.</title>
        <authorList>
            <person name="Sasaki T."/>
            <person name="Matsumoto T."/>
            <person name="Yamamoto K."/>
        </authorList>
    </citation>
    <scope>NUCLEOTIDE SEQUENCE</scope>
</reference>
<gene>
    <name evidence="2" type="primary">OJ1562_B11.116</name>
    <name evidence="1" type="ORF">OJ1699_E05.37</name>
</gene>
<evidence type="ECO:0000313" key="2">
    <source>
        <dbReference type="EMBL" id="BAD30234.1"/>
    </source>
</evidence>
<dbReference type="EMBL" id="AP003758">
    <property type="protein sequence ID" value="BAD30234.1"/>
    <property type="molecule type" value="Genomic_DNA"/>
</dbReference>
<accession>Q6ZL05</accession>
<evidence type="ECO:0000313" key="1">
    <source>
        <dbReference type="EMBL" id="BAC83166.1"/>
    </source>
</evidence>
<evidence type="ECO:0000313" key="3">
    <source>
        <dbReference type="Proteomes" id="UP000000763"/>
    </source>
</evidence>
<organism evidence="1 3">
    <name type="scientific">Oryza sativa subsp. japonica</name>
    <name type="common">Rice</name>
    <dbReference type="NCBI Taxonomy" id="39947"/>
    <lineage>
        <taxon>Eukaryota</taxon>
        <taxon>Viridiplantae</taxon>
        <taxon>Streptophyta</taxon>
        <taxon>Embryophyta</taxon>
        <taxon>Tracheophyta</taxon>
        <taxon>Spermatophyta</taxon>
        <taxon>Magnoliopsida</taxon>
        <taxon>Liliopsida</taxon>
        <taxon>Poales</taxon>
        <taxon>Poaceae</taxon>
        <taxon>BOP clade</taxon>
        <taxon>Oryzoideae</taxon>
        <taxon>Oryzeae</taxon>
        <taxon>Oryzinae</taxon>
        <taxon>Oryza</taxon>
        <taxon>Oryza sativa</taxon>
    </lineage>
</organism>
<sequence length="191" mass="19589">MTMAETDAADKFVLVTAAAAADDDEITHEPRVRVLAGGYSEKSLNANYFAAAAAVASRRDAFDNDDEVDDAVANASEGSGDADNDEEVEMVLVEDEQGGGGDHRWQQHVVGVLCSVGLTAATAAGLALLLGCGRGGGGGRQKPAVAVNFRASADYKAAKVAARRDLQAPAPAVISFGGCKTCNEGCHAFSQ</sequence>
<reference evidence="3" key="3">
    <citation type="journal article" date="2005" name="Nature">
        <title>The map-based sequence of the rice genome.</title>
        <authorList>
            <consortium name="International rice genome sequencing project (IRGSP)"/>
            <person name="Matsumoto T."/>
            <person name="Wu J."/>
            <person name="Kanamori H."/>
            <person name="Katayose Y."/>
            <person name="Fujisawa M."/>
            <person name="Namiki N."/>
            <person name="Mizuno H."/>
            <person name="Yamamoto K."/>
            <person name="Antonio B.A."/>
            <person name="Baba T."/>
            <person name="Sakata K."/>
            <person name="Nagamura Y."/>
            <person name="Aoki H."/>
            <person name="Arikawa K."/>
            <person name="Arita K."/>
            <person name="Bito T."/>
            <person name="Chiden Y."/>
            <person name="Fujitsuka N."/>
            <person name="Fukunaka R."/>
            <person name="Hamada M."/>
            <person name="Harada C."/>
            <person name="Hayashi A."/>
            <person name="Hijishita S."/>
            <person name="Honda M."/>
            <person name="Hosokawa S."/>
            <person name="Ichikawa Y."/>
            <person name="Idonuma A."/>
            <person name="Iijima M."/>
            <person name="Ikeda M."/>
            <person name="Ikeno M."/>
            <person name="Ito K."/>
            <person name="Ito S."/>
            <person name="Ito T."/>
            <person name="Ito Y."/>
            <person name="Ito Y."/>
            <person name="Iwabuchi A."/>
            <person name="Kamiya K."/>
            <person name="Karasawa W."/>
            <person name="Kurita K."/>
            <person name="Katagiri S."/>
            <person name="Kikuta A."/>
            <person name="Kobayashi H."/>
            <person name="Kobayashi N."/>
            <person name="Machita K."/>
            <person name="Maehara T."/>
            <person name="Masukawa M."/>
            <person name="Mizubayashi T."/>
            <person name="Mukai Y."/>
            <person name="Nagasaki H."/>
            <person name="Nagata Y."/>
            <person name="Naito S."/>
            <person name="Nakashima M."/>
            <person name="Nakama Y."/>
            <person name="Nakamichi Y."/>
            <person name="Nakamura M."/>
            <person name="Meguro A."/>
            <person name="Negishi M."/>
            <person name="Ohta I."/>
            <person name="Ohta T."/>
            <person name="Okamoto M."/>
            <person name="Ono N."/>
            <person name="Saji S."/>
            <person name="Sakaguchi M."/>
            <person name="Sakai K."/>
            <person name="Shibata M."/>
            <person name="Shimokawa T."/>
            <person name="Song J."/>
            <person name="Takazaki Y."/>
            <person name="Terasawa K."/>
            <person name="Tsugane M."/>
            <person name="Tsuji K."/>
            <person name="Ueda S."/>
            <person name="Waki K."/>
            <person name="Yamagata H."/>
            <person name="Yamamoto M."/>
            <person name="Yamamoto S."/>
            <person name="Yamane H."/>
            <person name="Yoshiki S."/>
            <person name="Yoshihara R."/>
            <person name="Yukawa K."/>
            <person name="Zhong H."/>
            <person name="Yano M."/>
            <person name="Yuan Q."/>
            <person name="Ouyang S."/>
            <person name="Liu J."/>
            <person name="Jones K.M."/>
            <person name="Gansberger K."/>
            <person name="Moffat K."/>
            <person name="Hill J."/>
            <person name="Bera J."/>
            <person name="Fadrosh D."/>
            <person name="Jin S."/>
            <person name="Johri S."/>
            <person name="Kim M."/>
            <person name="Overton L."/>
            <person name="Reardon M."/>
            <person name="Tsitrin T."/>
            <person name="Vuong H."/>
            <person name="Weaver B."/>
            <person name="Ciecko A."/>
            <person name="Tallon L."/>
            <person name="Jackson J."/>
            <person name="Pai G."/>
            <person name="Aken S.V."/>
            <person name="Utterback T."/>
            <person name="Reidmuller S."/>
            <person name="Feldblyum T."/>
            <person name="Hsiao J."/>
            <person name="Zismann V."/>
            <person name="Iobst S."/>
            <person name="de Vazeille A.R."/>
            <person name="Buell C.R."/>
            <person name="Ying K."/>
            <person name="Li Y."/>
            <person name="Lu T."/>
            <person name="Huang Y."/>
            <person name="Zhao Q."/>
            <person name="Feng Q."/>
            <person name="Zhang L."/>
            <person name="Zhu J."/>
            <person name="Weng Q."/>
            <person name="Mu J."/>
            <person name="Lu Y."/>
            <person name="Fan D."/>
            <person name="Liu Y."/>
            <person name="Guan J."/>
            <person name="Zhang Y."/>
            <person name="Yu S."/>
            <person name="Liu X."/>
            <person name="Zhang Y."/>
            <person name="Hong G."/>
            <person name="Han B."/>
            <person name="Choisne N."/>
            <person name="Demange N."/>
            <person name="Orjeda G."/>
            <person name="Samain S."/>
            <person name="Cattolico L."/>
            <person name="Pelletier E."/>
            <person name="Couloux A."/>
            <person name="Segurens B."/>
            <person name="Wincker P."/>
            <person name="D'Hont A."/>
            <person name="Scarpelli C."/>
            <person name="Weissenbach J."/>
            <person name="Salanoubat M."/>
            <person name="Quetier F."/>
            <person name="Yu Y."/>
            <person name="Kim H.R."/>
            <person name="Rambo T."/>
            <person name="Currie J."/>
            <person name="Collura K."/>
            <person name="Luo M."/>
            <person name="Yang T."/>
            <person name="Ammiraju J.S.S."/>
            <person name="Engler F."/>
            <person name="Soderlund C."/>
            <person name="Wing R.A."/>
            <person name="Palmer L.E."/>
            <person name="de la Bastide M."/>
            <person name="Spiegel L."/>
            <person name="Nascimento L."/>
            <person name="Zutavern T."/>
            <person name="O'Shaughnessy A."/>
            <person name="Dike S."/>
            <person name="Dedhia N."/>
            <person name="Preston R."/>
            <person name="Balija V."/>
            <person name="McCombie W.R."/>
            <person name="Chow T."/>
            <person name="Chen H."/>
            <person name="Chung M."/>
            <person name="Chen C."/>
            <person name="Shaw J."/>
            <person name="Wu H."/>
            <person name="Hsiao K."/>
            <person name="Chao Y."/>
            <person name="Chu M."/>
            <person name="Cheng C."/>
            <person name="Hour A."/>
            <person name="Lee P."/>
            <person name="Lin S."/>
            <person name="Lin Y."/>
            <person name="Liou J."/>
            <person name="Liu S."/>
            <person name="Hsing Y."/>
            <person name="Raghuvanshi S."/>
            <person name="Mohanty A."/>
            <person name="Bharti A.K."/>
            <person name="Gaur A."/>
            <person name="Gupta V."/>
            <person name="Kumar D."/>
            <person name="Ravi V."/>
            <person name="Vij S."/>
            <person name="Kapur A."/>
            <person name="Khurana P."/>
            <person name="Khurana P."/>
            <person name="Khurana J.P."/>
            <person name="Tyagi A.K."/>
            <person name="Gaikwad K."/>
            <person name="Singh A."/>
            <person name="Dalal V."/>
            <person name="Srivastava S."/>
            <person name="Dixit A."/>
            <person name="Pal A.K."/>
            <person name="Ghazi I.A."/>
            <person name="Yadav M."/>
            <person name="Pandit A."/>
            <person name="Bhargava A."/>
            <person name="Sureshbabu K."/>
            <person name="Batra K."/>
            <person name="Sharma T.R."/>
            <person name="Mohapatra T."/>
            <person name="Singh N.K."/>
            <person name="Messing J."/>
            <person name="Nelson A.B."/>
            <person name="Fuks G."/>
            <person name="Kavchok S."/>
            <person name="Keizer G."/>
            <person name="Linton E."/>
            <person name="Llaca V."/>
            <person name="Song R."/>
            <person name="Tanyolac B."/>
            <person name="Young S."/>
            <person name="Ho-Il K."/>
            <person name="Hahn J.H."/>
            <person name="Sangsakoo G."/>
            <person name="Vanavichit A."/>
            <person name="de Mattos Luiz.A.T."/>
            <person name="Zimmer P.D."/>
            <person name="Malone G."/>
            <person name="Dellagostin O."/>
            <person name="de Oliveira A.C."/>
            <person name="Bevan M."/>
            <person name="Bancroft I."/>
            <person name="Minx P."/>
            <person name="Cordum H."/>
            <person name="Wilson R."/>
            <person name="Cheng Z."/>
            <person name="Jin W."/>
            <person name="Jiang J."/>
            <person name="Leong S.A."/>
            <person name="Iwama H."/>
            <person name="Gojobori T."/>
            <person name="Itoh T."/>
            <person name="Niimura Y."/>
            <person name="Fujii Y."/>
            <person name="Habara T."/>
            <person name="Sakai H."/>
            <person name="Sato Y."/>
            <person name="Wilson G."/>
            <person name="Kumar K."/>
            <person name="McCouch S."/>
            <person name="Juretic N."/>
            <person name="Hoen D."/>
            <person name="Wright S."/>
            <person name="Bruskiewich R."/>
            <person name="Bureau T."/>
            <person name="Miyao A."/>
            <person name="Hirochika H."/>
            <person name="Nishikawa T."/>
            <person name="Kadowaki K."/>
            <person name="Sugiura M."/>
            <person name="Burr B."/>
            <person name="Sasaki T."/>
        </authorList>
    </citation>
    <scope>NUCLEOTIDE SEQUENCE [LARGE SCALE GENOMIC DNA]</scope>
    <source>
        <strain evidence="3">cv. Nipponbare</strain>
    </source>
</reference>
<dbReference type="Proteomes" id="UP000000763">
    <property type="component" value="Chromosome 7"/>
</dbReference>
<reference evidence="3" key="4">
    <citation type="journal article" date="2008" name="Nucleic Acids Res.">
        <title>The rice annotation project database (RAP-DB): 2008 update.</title>
        <authorList>
            <consortium name="The rice annotation project (RAP)"/>
        </authorList>
    </citation>
    <scope>GENOME REANNOTATION</scope>
    <source>
        <strain evidence="3">cv. Nipponbare</strain>
    </source>
</reference>
<dbReference type="AlphaFoldDB" id="Q6ZL05"/>
<proteinExistence type="predicted"/>